<feature type="domain" description="Thioredoxin" evidence="13">
    <location>
        <begin position="7"/>
        <end position="228"/>
    </location>
</feature>
<organism evidence="14 15">
    <name type="scientific">Coemansia javaensis</name>
    <dbReference type="NCBI Taxonomy" id="2761396"/>
    <lineage>
        <taxon>Eukaryota</taxon>
        <taxon>Fungi</taxon>
        <taxon>Fungi incertae sedis</taxon>
        <taxon>Zoopagomycota</taxon>
        <taxon>Kickxellomycotina</taxon>
        <taxon>Kickxellomycetes</taxon>
        <taxon>Kickxellales</taxon>
        <taxon>Kickxellaceae</taxon>
        <taxon>Coemansia</taxon>
    </lineage>
</organism>
<dbReference type="CDD" id="cd02981">
    <property type="entry name" value="PDI_b_family"/>
    <property type="match status" value="1"/>
</dbReference>
<keyword evidence="6" id="KW-0677">Repeat</keyword>
<dbReference type="Pfam" id="PF00085">
    <property type="entry name" value="Thioredoxin"/>
    <property type="match status" value="2"/>
</dbReference>
<comment type="similarity">
    <text evidence="3">Belongs to the protein disulfide isomerase family.</text>
</comment>
<dbReference type="GO" id="GO:0034976">
    <property type="term" value="P:response to endoplasmic reticulum stress"/>
    <property type="evidence" value="ECO:0007669"/>
    <property type="project" value="TreeGrafter"/>
</dbReference>
<evidence type="ECO:0000259" key="13">
    <source>
        <dbReference type="PROSITE" id="PS51352"/>
    </source>
</evidence>
<feature type="compositionally biased region" description="Low complexity" evidence="11">
    <location>
        <begin position="475"/>
        <end position="497"/>
    </location>
</feature>
<feature type="region of interest" description="Disordered" evidence="11">
    <location>
        <begin position="469"/>
        <end position="523"/>
    </location>
</feature>
<evidence type="ECO:0000313" key="15">
    <source>
        <dbReference type="Proteomes" id="UP001140217"/>
    </source>
</evidence>
<evidence type="ECO:0000313" key="14">
    <source>
        <dbReference type="EMBL" id="KAJ2776188.1"/>
    </source>
</evidence>
<keyword evidence="5 12" id="KW-0732">Signal</keyword>
<sequence length="523" mass="56474">MRFAWSAAAALAAVAAVAAAADSSAVRALTTKDYKSWVAGQRLALVEFYAPWCVYCQALEPTYAMAAAALKPDGIPLAKVDCTAEEDLCDELEIPGFPTLMVVASGATVPYNGTREETGIVEYMRRHSRPPLPAVPPGGLAEATKADDVVAIGYFDAKAPEFAVLEAAARELRDECAFGYVADRALAKQQGVPVPGIAVYSSAGKDVDVYSGAPTVDGIRRFIRTRALPVLGELSSRTFGTYIRAGVPIGLVFYNSDEQRKDLESKLLPVARDYRQTVSMAFVDARIYSKHAKMLSLEPQWPAFAIQNVQQRTKFLFPQDKSVADADEIRRFVGAFAGGKLRPDFKSEPVPATNDGDVFQLVSTQFNEVVFDSSKDVLVLFYAPWCIHCKRMSPTYDELGKAMKGIEGLVIAKMDATANDVPSSDAALDVPGYPTIILVRAHDNRVVKYHGNRSLESFTSFIRQNAARPLPLPPAQSSAGDAAPPAATPAAAATPGAWHGGHHPAVHDRDTGFSPKETRHIEL</sequence>
<feature type="disulfide bond" description="Redox-active" evidence="10">
    <location>
        <begin position="53"/>
        <end position="56"/>
    </location>
</feature>
<feature type="signal peptide" evidence="12">
    <location>
        <begin position="1"/>
        <end position="20"/>
    </location>
</feature>
<dbReference type="CDD" id="cd02995">
    <property type="entry name" value="PDI_a_PDI_a'_C"/>
    <property type="match status" value="1"/>
</dbReference>
<keyword evidence="7" id="KW-0256">Endoplasmic reticulum</keyword>
<dbReference type="AlphaFoldDB" id="A0A9W8LF11"/>
<comment type="catalytic activity">
    <reaction evidence="1">
        <text>Catalyzes the rearrangement of -S-S- bonds in proteins.</text>
        <dbReference type="EC" id="5.3.4.1"/>
    </reaction>
</comment>
<dbReference type="GO" id="GO:0006457">
    <property type="term" value="P:protein folding"/>
    <property type="evidence" value="ECO:0007669"/>
    <property type="project" value="TreeGrafter"/>
</dbReference>
<feature type="compositionally biased region" description="Basic and acidic residues" evidence="11">
    <location>
        <begin position="505"/>
        <end position="523"/>
    </location>
</feature>
<evidence type="ECO:0000256" key="5">
    <source>
        <dbReference type="ARBA" id="ARBA00022729"/>
    </source>
</evidence>
<dbReference type="PANTHER" id="PTHR18929:SF132">
    <property type="entry name" value="PROTEIN DISULFIDE-ISOMERASE A3"/>
    <property type="match status" value="1"/>
</dbReference>
<evidence type="ECO:0000256" key="11">
    <source>
        <dbReference type="SAM" id="MobiDB-lite"/>
    </source>
</evidence>
<gene>
    <name evidence="14" type="primary">PDI1_2</name>
    <name evidence="14" type="ORF">H4R18_005798</name>
</gene>
<dbReference type="CDD" id="cd02961">
    <property type="entry name" value="PDI_a_family"/>
    <property type="match status" value="1"/>
</dbReference>
<dbReference type="PROSITE" id="PS51352">
    <property type="entry name" value="THIOREDOXIN_2"/>
    <property type="match status" value="2"/>
</dbReference>
<dbReference type="NCBIfam" id="TIGR01130">
    <property type="entry name" value="ER_PDI_fam"/>
    <property type="match status" value="1"/>
</dbReference>
<evidence type="ECO:0000256" key="6">
    <source>
        <dbReference type="ARBA" id="ARBA00022737"/>
    </source>
</evidence>
<dbReference type="OrthoDB" id="427280at2759"/>
<dbReference type="SUPFAM" id="SSF52833">
    <property type="entry name" value="Thioredoxin-like"/>
    <property type="match status" value="3"/>
</dbReference>
<keyword evidence="9 10" id="KW-0676">Redox-active center</keyword>
<evidence type="ECO:0000256" key="9">
    <source>
        <dbReference type="ARBA" id="ARBA00023284"/>
    </source>
</evidence>
<name>A0A9W8LF11_9FUNG</name>
<keyword evidence="8 14" id="KW-0413">Isomerase</keyword>
<comment type="caution">
    <text evidence="14">The sequence shown here is derived from an EMBL/GenBank/DDBJ whole genome shotgun (WGS) entry which is preliminary data.</text>
</comment>
<protein>
    <recommendedName>
        <fullName evidence="4">protein disulfide-isomerase</fullName>
        <ecNumber evidence="4">5.3.4.1</ecNumber>
    </recommendedName>
</protein>
<dbReference type="InterPro" id="IPR036249">
    <property type="entry name" value="Thioredoxin-like_sf"/>
</dbReference>
<feature type="chain" id="PRO_5040834176" description="protein disulfide-isomerase" evidence="12">
    <location>
        <begin position="21"/>
        <end position="523"/>
    </location>
</feature>
<dbReference type="EC" id="5.3.4.1" evidence="4"/>
<dbReference type="GO" id="GO:0005788">
    <property type="term" value="C:endoplasmic reticulum lumen"/>
    <property type="evidence" value="ECO:0007669"/>
    <property type="project" value="UniProtKB-SubCell"/>
</dbReference>
<feature type="disulfide bond" description="Redox-active" evidence="10">
    <location>
        <begin position="386"/>
        <end position="389"/>
    </location>
</feature>
<dbReference type="EMBL" id="JANBUL010000386">
    <property type="protein sequence ID" value="KAJ2776188.1"/>
    <property type="molecule type" value="Genomic_DNA"/>
</dbReference>
<dbReference type="GO" id="GO:0003756">
    <property type="term" value="F:protein disulfide isomerase activity"/>
    <property type="evidence" value="ECO:0007669"/>
    <property type="project" value="UniProtKB-EC"/>
</dbReference>
<evidence type="ECO:0000256" key="12">
    <source>
        <dbReference type="SAM" id="SignalP"/>
    </source>
</evidence>
<keyword evidence="15" id="KW-1185">Reference proteome</keyword>
<dbReference type="Pfam" id="PF13848">
    <property type="entry name" value="Thioredoxin_6"/>
    <property type="match status" value="1"/>
</dbReference>
<dbReference type="InterPro" id="IPR005792">
    <property type="entry name" value="Prot_disulphide_isomerase"/>
</dbReference>
<dbReference type="Gene3D" id="3.40.30.10">
    <property type="entry name" value="Glutaredoxin"/>
    <property type="match status" value="4"/>
</dbReference>
<dbReference type="PANTHER" id="PTHR18929">
    <property type="entry name" value="PROTEIN DISULFIDE ISOMERASE"/>
    <property type="match status" value="1"/>
</dbReference>
<evidence type="ECO:0000256" key="7">
    <source>
        <dbReference type="ARBA" id="ARBA00022824"/>
    </source>
</evidence>
<evidence type="ECO:0000256" key="10">
    <source>
        <dbReference type="PIRSR" id="PIRSR605792-51"/>
    </source>
</evidence>
<evidence type="ECO:0000256" key="3">
    <source>
        <dbReference type="ARBA" id="ARBA00006347"/>
    </source>
</evidence>
<evidence type="ECO:0000256" key="8">
    <source>
        <dbReference type="ARBA" id="ARBA00023235"/>
    </source>
</evidence>
<evidence type="ECO:0000256" key="4">
    <source>
        <dbReference type="ARBA" id="ARBA00012723"/>
    </source>
</evidence>
<feature type="domain" description="Thioredoxin" evidence="13">
    <location>
        <begin position="336"/>
        <end position="467"/>
    </location>
</feature>
<accession>A0A9W8LF11</accession>
<dbReference type="InterPro" id="IPR017937">
    <property type="entry name" value="Thioredoxin_CS"/>
</dbReference>
<dbReference type="InterPro" id="IPR013766">
    <property type="entry name" value="Thioredoxin_domain"/>
</dbReference>
<comment type="subcellular location">
    <subcellularLocation>
        <location evidence="2">Endoplasmic reticulum lumen</location>
    </subcellularLocation>
</comment>
<dbReference type="PROSITE" id="PS00194">
    <property type="entry name" value="THIOREDOXIN_1"/>
    <property type="match status" value="1"/>
</dbReference>
<keyword evidence="10" id="KW-1015">Disulfide bond</keyword>
<dbReference type="Proteomes" id="UP001140217">
    <property type="component" value="Unassembled WGS sequence"/>
</dbReference>
<proteinExistence type="inferred from homology"/>
<reference evidence="14" key="1">
    <citation type="submission" date="2022-07" db="EMBL/GenBank/DDBJ databases">
        <title>Phylogenomic reconstructions and comparative analyses of Kickxellomycotina fungi.</title>
        <authorList>
            <person name="Reynolds N.K."/>
            <person name="Stajich J.E."/>
            <person name="Barry K."/>
            <person name="Grigoriev I.V."/>
            <person name="Crous P."/>
            <person name="Smith M.E."/>
        </authorList>
    </citation>
    <scope>NUCLEOTIDE SEQUENCE</scope>
    <source>
        <strain evidence="14">NBRC 105414</strain>
    </source>
</reference>
<dbReference type="CDD" id="cd02982">
    <property type="entry name" value="PDI_b'_family"/>
    <property type="match status" value="1"/>
</dbReference>
<evidence type="ECO:0000256" key="2">
    <source>
        <dbReference type="ARBA" id="ARBA00004319"/>
    </source>
</evidence>
<evidence type="ECO:0000256" key="1">
    <source>
        <dbReference type="ARBA" id="ARBA00001182"/>
    </source>
</evidence>